<keyword evidence="1" id="KW-0812">Transmembrane</keyword>
<keyword evidence="1" id="KW-0472">Membrane</keyword>
<proteinExistence type="predicted"/>
<keyword evidence="3" id="KW-0418">Kinase</keyword>
<protein>
    <submittedName>
        <fullName evidence="3">Histidine kinase</fullName>
    </submittedName>
</protein>
<reference evidence="4" key="2">
    <citation type="submission" date="2021-04" db="EMBL/GenBank/DDBJ databases">
        <title>Taxonomy of Flavobacteriaceae bacterium ZY171143.</title>
        <authorList>
            <person name="Li F."/>
        </authorList>
    </citation>
    <scope>NUCLEOTIDE SEQUENCE [LARGE SCALE GENOMIC DNA]</scope>
    <source>
        <strain evidence="4">ZY171143</strain>
    </source>
</reference>
<dbReference type="PANTHER" id="PTHR34220">
    <property type="entry name" value="SENSOR HISTIDINE KINASE YPDA"/>
    <property type="match status" value="1"/>
</dbReference>
<organism evidence="3 4">
    <name type="scientific">Faecalibacter bovis</name>
    <dbReference type="NCBI Taxonomy" id="2898187"/>
    <lineage>
        <taxon>Bacteria</taxon>
        <taxon>Pseudomonadati</taxon>
        <taxon>Bacteroidota</taxon>
        <taxon>Flavobacteriia</taxon>
        <taxon>Flavobacteriales</taxon>
        <taxon>Weeksellaceae</taxon>
        <taxon>Faecalibacter</taxon>
    </lineage>
</organism>
<dbReference type="SUPFAM" id="SSF55874">
    <property type="entry name" value="ATPase domain of HSP90 chaperone/DNA topoisomerase II/histidine kinase"/>
    <property type="match status" value="1"/>
</dbReference>
<dbReference type="Gene3D" id="2.60.40.10">
    <property type="entry name" value="Immunoglobulins"/>
    <property type="match status" value="1"/>
</dbReference>
<dbReference type="InterPro" id="IPR015943">
    <property type="entry name" value="WD40/YVTN_repeat-like_dom_sf"/>
</dbReference>
<dbReference type="InterPro" id="IPR013783">
    <property type="entry name" value="Ig-like_fold"/>
</dbReference>
<keyword evidence="1" id="KW-1133">Transmembrane helix</keyword>
<sequence>MQFLRLFILSIFILTGINVKAQYIVSEKYMDGNSLDSNEILDMYMDSRQFLWVTTKYGIYIKDMGKFKLLKRFKEIKFNNVYDIFEDKNNNIWFASYGHGVARFDGSKVVHLTEKNGLVSDLVSKIITHDGKIYAAGVNGISIINMDDFSIKKIEQKSTTKRNFHVITFFELGKKLYACTKYHGVFEVTDNELKFVYDSGEILNSYSYRNNVIFSSIKGIKILSNTEFLNNVPKENSVELPIIWDYEKVANNKIWMVTHDIVSSAGGILEFDGTSMKSITSELNLADIVPNRIVYDKFNNVAYISTLNQGLMRFVFNTPYKYYPTDHSSVESIKEFQSKEYLITSNGLYVNDGDKPRIITSKNEFWKSYQNNKEKFKKILSSKPKFFRVNENLREFDMKFYRLEVENGNLWVNSNIGLFKINTFGKILSYYPIYTQYFSFNNNQLIEAQPSGGMKIYRNLDQIDYDYISDGGNNIPDNVVSISRNSKAIFIGSEFGGLYKYENGVFTSYFRNNQFNEKKIKLVKALGEDKLAVATQFGDVYIIKINKDKLHIIRKISSKSIDSVNINFVEEVDGKLIIGSFSNIVVVNGDKFYYIDKAQGVNYKTLSASAVNQGNILVGTDNGYYLINLESVANIQPTQPKISITGLQINNHKLDRDQFYWFDLKNKNLSLTHDQNNIFIDFTILNPKYSTKYKYRYRFNKEEWSEYFTDEVIRFNSLKAGSYAIELEITNLSDGNKSIIPLIDLKIYPPFYFNPFFLSGLSILIILLFLKYYRNKIRSINEINQLKIKNIQEIKDEENKRITLEKKFSEVRLMALQGQMNPHFIFNILNSIQYYIIDNDVNNALESLSQFAKLIRKMLELSSKNEITLKQEINFLELYVKIENFRYKNKIDFKIDINPDIDIYNIHIPPMLLQPLVENCFVHAFNPSVATNKINIYITKCSNFLEIIIEDNGKGMEQNKNKDKFYESKGLGIIRERLQLFNGSNDEFLKFETNSNGTKAILALKLFN</sequence>
<dbReference type="InterPro" id="IPR011047">
    <property type="entry name" value="Quinoprotein_ADH-like_sf"/>
</dbReference>
<name>A0ABX7XCF6_9FLAO</name>
<feature type="domain" description="Signal transduction histidine kinase internal region" evidence="2">
    <location>
        <begin position="812"/>
        <end position="891"/>
    </location>
</feature>
<evidence type="ECO:0000256" key="1">
    <source>
        <dbReference type="SAM" id="Phobius"/>
    </source>
</evidence>
<dbReference type="PANTHER" id="PTHR34220:SF7">
    <property type="entry name" value="SENSOR HISTIDINE KINASE YPDA"/>
    <property type="match status" value="1"/>
</dbReference>
<evidence type="ECO:0000313" key="4">
    <source>
        <dbReference type="Proteomes" id="UP000672011"/>
    </source>
</evidence>
<gene>
    <name evidence="3" type="ORF">J9309_12645</name>
</gene>
<reference evidence="3 4" key="1">
    <citation type="journal article" date="2021" name="Int. J. Syst. Evol. Microbiol.">
        <title>Faecalibacter bovis sp. nov., isolated from cow faeces.</title>
        <authorList>
            <person name="Li F."/>
            <person name="Zhao W."/>
            <person name="Hong Q."/>
            <person name="Shao Q."/>
            <person name="Song J."/>
            <person name="Yang S."/>
        </authorList>
    </citation>
    <scope>NUCLEOTIDE SEQUENCE [LARGE SCALE GENOMIC DNA]</scope>
    <source>
        <strain evidence="3 4">ZY171143</strain>
    </source>
</reference>
<dbReference type="RefSeq" id="WP_230476244.1">
    <property type="nucleotide sequence ID" value="NZ_CP072842.1"/>
</dbReference>
<keyword evidence="4" id="KW-1185">Reference proteome</keyword>
<keyword evidence="3" id="KW-0808">Transferase</keyword>
<dbReference type="InterPro" id="IPR036890">
    <property type="entry name" value="HATPase_C_sf"/>
</dbReference>
<dbReference type="Proteomes" id="UP000672011">
    <property type="component" value="Chromosome"/>
</dbReference>
<dbReference type="Pfam" id="PF06580">
    <property type="entry name" value="His_kinase"/>
    <property type="match status" value="1"/>
</dbReference>
<accession>A0ABX7XCF6</accession>
<dbReference type="InterPro" id="IPR050640">
    <property type="entry name" value="Bact_2-comp_sensor_kinase"/>
</dbReference>
<dbReference type="InterPro" id="IPR010559">
    <property type="entry name" value="Sig_transdc_His_kin_internal"/>
</dbReference>
<dbReference type="EMBL" id="CP072842">
    <property type="protein sequence ID" value="QTV05601.1"/>
    <property type="molecule type" value="Genomic_DNA"/>
</dbReference>
<evidence type="ECO:0000259" key="2">
    <source>
        <dbReference type="Pfam" id="PF06580"/>
    </source>
</evidence>
<dbReference type="GO" id="GO:0016301">
    <property type="term" value="F:kinase activity"/>
    <property type="evidence" value="ECO:0007669"/>
    <property type="project" value="UniProtKB-KW"/>
</dbReference>
<dbReference type="Gene3D" id="3.30.565.10">
    <property type="entry name" value="Histidine kinase-like ATPase, C-terminal domain"/>
    <property type="match status" value="1"/>
</dbReference>
<dbReference type="SUPFAM" id="SSF63829">
    <property type="entry name" value="Calcium-dependent phosphotriesterase"/>
    <property type="match status" value="1"/>
</dbReference>
<dbReference type="SUPFAM" id="SSF50998">
    <property type="entry name" value="Quinoprotein alcohol dehydrogenase-like"/>
    <property type="match status" value="1"/>
</dbReference>
<feature type="transmembrane region" description="Helical" evidence="1">
    <location>
        <begin position="751"/>
        <end position="770"/>
    </location>
</feature>
<evidence type="ECO:0000313" key="3">
    <source>
        <dbReference type="EMBL" id="QTV05601.1"/>
    </source>
</evidence>
<dbReference type="InterPro" id="IPR011110">
    <property type="entry name" value="Reg_prop"/>
</dbReference>
<dbReference type="Pfam" id="PF07494">
    <property type="entry name" value="Reg_prop"/>
    <property type="match status" value="1"/>
</dbReference>
<dbReference type="Gene3D" id="2.130.10.10">
    <property type="entry name" value="YVTN repeat-like/Quinoprotein amine dehydrogenase"/>
    <property type="match status" value="2"/>
</dbReference>